<evidence type="ECO:0000259" key="2">
    <source>
        <dbReference type="Pfam" id="PF09832"/>
    </source>
</evidence>
<protein>
    <submittedName>
        <fullName evidence="3">DUF2059 domain-containing protein</fullName>
    </submittedName>
</protein>
<evidence type="ECO:0000256" key="1">
    <source>
        <dbReference type="SAM" id="SignalP"/>
    </source>
</evidence>
<evidence type="ECO:0000313" key="4">
    <source>
        <dbReference type="Proteomes" id="UP000708298"/>
    </source>
</evidence>
<sequence length="172" mass="19641">MRRLGLIAVSLLGLLCAMPKPGWADQKSDDIQTLLRLTHRDFDEVTMRNARDASILMQRFKDRHPELTATQIKQMNAVTQDFSKRFVTSIESETSSFYYEHLSDAHIRATIAFLQSPDGQAYMQATRDLRRALIDSLRQRMPDLLQGLIQQYANILKIHPGMPSLAAPQIKT</sequence>
<proteinExistence type="predicted"/>
<name>A0A963YP10_9PROT</name>
<keyword evidence="4" id="KW-1185">Reference proteome</keyword>
<reference evidence="3" key="1">
    <citation type="journal article" date="2021" name="Microorganisms">
        <title>Acidisoma silvae sp. nov. and Acidisomacellulosilytica sp. nov., Two Acidophilic Bacteria Isolated from Decaying Wood, Hydrolyzing Cellulose and Producing Poly-3-hydroxybutyrate.</title>
        <authorList>
            <person name="Mieszkin S."/>
            <person name="Pouder E."/>
            <person name="Uroz S."/>
            <person name="Simon-Colin C."/>
            <person name="Alain K."/>
        </authorList>
    </citation>
    <scope>NUCLEOTIDE SEQUENCE</scope>
    <source>
        <strain evidence="3">HW T2.11</strain>
    </source>
</reference>
<organism evidence="3 4">
    <name type="scientific">Acidisoma silvae</name>
    <dbReference type="NCBI Taxonomy" id="2802396"/>
    <lineage>
        <taxon>Bacteria</taxon>
        <taxon>Pseudomonadati</taxon>
        <taxon>Pseudomonadota</taxon>
        <taxon>Alphaproteobacteria</taxon>
        <taxon>Acetobacterales</taxon>
        <taxon>Acidocellaceae</taxon>
        <taxon>Acidisoma</taxon>
    </lineage>
</organism>
<dbReference type="Pfam" id="PF09832">
    <property type="entry name" value="DUF2059"/>
    <property type="match status" value="1"/>
</dbReference>
<feature type="signal peptide" evidence="1">
    <location>
        <begin position="1"/>
        <end position="24"/>
    </location>
</feature>
<feature type="chain" id="PRO_5037638634" evidence="1">
    <location>
        <begin position="25"/>
        <end position="172"/>
    </location>
</feature>
<dbReference type="RefSeq" id="WP_227319998.1">
    <property type="nucleotide sequence ID" value="NZ_JAESVB010000001.1"/>
</dbReference>
<dbReference type="AlphaFoldDB" id="A0A963YP10"/>
<dbReference type="Proteomes" id="UP000708298">
    <property type="component" value="Unassembled WGS sequence"/>
</dbReference>
<accession>A0A963YP10</accession>
<comment type="caution">
    <text evidence="3">The sequence shown here is derived from an EMBL/GenBank/DDBJ whole genome shotgun (WGS) entry which is preliminary data.</text>
</comment>
<evidence type="ECO:0000313" key="3">
    <source>
        <dbReference type="EMBL" id="MCB8874360.1"/>
    </source>
</evidence>
<gene>
    <name evidence="3" type="ORF">ASILVAE211_04125</name>
</gene>
<dbReference type="EMBL" id="JAESVB010000001">
    <property type="protein sequence ID" value="MCB8874360.1"/>
    <property type="molecule type" value="Genomic_DNA"/>
</dbReference>
<feature type="domain" description="DUF2059" evidence="2">
    <location>
        <begin position="91"/>
        <end position="146"/>
    </location>
</feature>
<keyword evidence="1" id="KW-0732">Signal</keyword>
<reference evidence="3" key="2">
    <citation type="submission" date="2021-01" db="EMBL/GenBank/DDBJ databases">
        <authorList>
            <person name="Mieszkin S."/>
            <person name="Pouder E."/>
            <person name="Alain K."/>
        </authorList>
    </citation>
    <scope>NUCLEOTIDE SEQUENCE</scope>
    <source>
        <strain evidence="3">HW T2.11</strain>
    </source>
</reference>
<dbReference type="InterPro" id="IPR018637">
    <property type="entry name" value="DUF2059"/>
</dbReference>